<name>A0A2Z4FN15_9DELT</name>
<accession>A0A2Z4FN15</accession>
<feature type="transmembrane region" description="Helical" evidence="2">
    <location>
        <begin position="108"/>
        <end position="127"/>
    </location>
</feature>
<keyword evidence="2" id="KW-0812">Transmembrane</keyword>
<keyword evidence="2" id="KW-0472">Membrane</keyword>
<evidence type="ECO:0000313" key="4">
    <source>
        <dbReference type="Proteomes" id="UP000249799"/>
    </source>
</evidence>
<feature type="compositionally biased region" description="Acidic residues" evidence="1">
    <location>
        <begin position="347"/>
        <end position="358"/>
    </location>
</feature>
<dbReference type="AlphaFoldDB" id="A0A2Z4FN15"/>
<dbReference type="KEGG" id="bsed:DN745_14000"/>
<dbReference type="InterPro" id="IPR012495">
    <property type="entry name" value="TadE-like_dom"/>
</dbReference>
<keyword evidence="4" id="KW-1185">Reference proteome</keyword>
<gene>
    <name evidence="3" type="ORF">DN745_14000</name>
</gene>
<dbReference type="Proteomes" id="UP000249799">
    <property type="component" value="Chromosome"/>
</dbReference>
<dbReference type="Pfam" id="PF07811">
    <property type="entry name" value="TadE"/>
    <property type="match status" value="1"/>
</dbReference>
<organism evidence="3 4">
    <name type="scientific">Bradymonas sediminis</name>
    <dbReference type="NCBI Taxonomy" id="1548548"/>
    <lineage>
        <taxon>Bacteria</taxon>
        <taxon>Deltaproteobacteria</taxon>
        <taxon>Bradymonadales</taxon>
        <taxon>Bradymonadaceae</taxon>
        <taxon>Bradymonas</taxon>
    </lineage>
</organism>
<reference evidence="3 4" key="1">
    <citation type="submission" date="2018-06" db="EMBL/GenBank/DDBJ databases">
        <title>Lujinxingia sediminis gen. nov. sp. nov., a new facultative anaerobic member of the class Deltaproteobacteria, and proposal of Lujinxingaceae fam. nov.</title>
        <authorList>
            <person name="Guo L.-Y."/>
            <person name="Li C.-M."/>
            <person name="Wang S."/>
            <person name="Du Z.-J."/>
        </authorList>
    </citation>
    <scope>NUCLEOTIDE SEQUENCE [LARGE SCALE GENOMIC DNA]</scope>
    <source>
        <strain evidence="3 4">FA350</strain>
    </source>
</reference>
<feature type="transmembrane region" description="Helical" evidence="2">
    <location>
        <begin position="21"/>
        <end position="40"/>
    </location>
</feature>
<dbReference type="OrthoDB" id="5491096at2"/>
<evidence type="ECO:0000256" key="2">
    <source>
        <dbReference type="SAM" id="Phobius"/>
    </source>
</evidence>
<evidence type="ECO:0000313" key="3">
    <source>
        <dbReference type="EMBL" id="AWV90381.1"/>
    </source>
</evidence>
<sequence>MNEQPPIDDVSSRVSAWMLTSLGHVGAVTLIASSIALLIVPMSTLKLVLSAHRVAPAMIQRSMPSILLHIGLSACIWALCVIMYKLWTRPRPQVIHRLGQRGSVMTETLIVLPVFFLLCFGMAQLAVNNIGGILANVAVYQAARAAWVWQPEVGVTRVSTEVTAEEAKNRVRIAAALVMTPVAPGDFLKDTESNSAFKDTRDAMASSQDILGTILNIPDILSGFETGGNTRATRSNLSISRALDESSFMTRSVRKFTHAYQATSVEISEDSGRTKVDLTFKLQQVMPFANRIFGKFEVVDGREGLFSVYERTYSFRTQPFKPNAQTPDGVGNVPEQQPDGGKPDLEGGVDWEGSEDGGYDPNNPPSSG</sequence>
<dbReference type="EMBL" id="CP030032">
    <property type="protein sequence ID" value="AWV90381.1"/>
    <property type="molecule type" value="Genomic_DNA"/>
</dbReference>
<feature type="transmembrane region" description="Helical" evidence="2">
    <location>
        <begin position="66"/>
        <end position="87"/>
    </location>
</feature>
<proteinExistence type="predicted"/>
<evidence type="ECO:0000256" key="1">
    <source>
        <dbReference type="SAM" id="MobiDB-lite"/>
    </source>
</evidence>
<protein>
    <submittedName>
        <fullName evidence="3">Uncharacterized protein</fullName>
    </submittedName>
</protein>
<keyword evidence="2" id="KW-1133">Transmembrane helix</keyword>
<feature type="region of interest" description="Disordered" evidence="1">
    <location>
        <begin position="318"/>
        <end position="368"/>
    </location>
</feature>